<name>A0AAV4QYF3_9ARAC</name>
<evidence type="ECO:0000313" key="3">
    <source>
        <dbReference type="Proteomes" id="UP001054837"/>
    </source>
</evidence>
<reference evidence="2 3" key="1">
    <citation type="submission" date="2021-06" db="EMBL/GenBank/DDBJ databases">
        <title>Caerostris darwini draft genome.</title>
        <authorList>
            <person name="Kono N."/>
            <person name="Arakawa K."/>
        </authorList>
    </citation>
    <scope>NUCLEOTIDE SEQUENCE [LARGE SCALE GENOMIC DNA]</scope>
</reference>
<feature type="region of interest" description="Disordered" evidence="1">
    <location>
        <begin position="383"/>
        <end position="404"/>
    </location>
</feature>
<evidence type="ECO:0000256" key="1">
    <source>
        <dbReference type="SAM" id="MobiDB-lite"/>
    </source>
</evidence>
<protein>
    <submittedName>
        <fullName evidence="2">Uncharacterized protein</fullName>
    </submittedName>
</protein>
<feature type="region of interest" description="Disordered" evidence="1">
    <location>
        <begin position="579"/>
        <end position="604"/>
    </location>
</feature>
<dbReference type="Proteomes" id="UP001054837">
    <property type="component" value="Unassembled WGS sequence"/>
</dbReference>
<sequence length="1646" mass="186701">MSETSHGTKNIASQNGYLNQNENLQDRFIPFETPQFPSTEQLHNTEIVNEKGKRIPTEVTPQKLKEFTYRRRTTSKSRPAPTSIEETKINKNTDISNPDEDAFVQFEDFSGKFTPFRPPQFPVTEPQLQQLYTDSSITKKNEEFEVYQALPNYTIDANIAPSYDDRHVYRGQKTNFGSFEMSHNFDRSKIANKRHGNRQRKPNAAFPNASTESSILFETSYPTEESINSRFIDDEKVKLQTQVQDQYNSLKNMQSELTSVPRYTSKNKISETLFYPFDPNSKHVVQHFSPAQSFSFTNRSSKTTPSTPTSQEIELSTIPSDVSLDTGNQILKQKQEFSRNDRAKTSTEAYYPSDNSAVYSLDAKPNFSTQIINLHSEYAKFSSTPKPTTVTIHRQSKPAGHSKSIISSPLSTIFDTSGENGQYYHYVMNLGQQPAISERSKPKIYSSGDALYKILNENGFNYQSKAEDRSDAFISSLKSTESTLPILFDAAMANKSLQAVKDSYELVTTSNVINIMPNKAVPEIPSNMTDIAMIKDEKMTVVNTKNNENIHTLNSFTITSNASTEKLIPSKYESSLSNLDSESYTTSPSVENTFTQSSETGESSTQYTIQESFTTQMFSDVTKLESNESSTENPVLETPTTSVFLLEDSNTNSFQNESLFQFSIQETTTYKPLLNDGRELANTENPINRFSNPDNAAQINPTLLKKIYDFGKLNYTLSIGNVSYRLNLGKLSNMLNDNFKTSLPKISKENKTSIIPVSHNNTGVEFNPITTKNPLFSNFDDDIINNERNEDNIISTHLPTTAQSDSVTSEWFSVTTESMFPSTIKSNDAIINYPEIIENNDNKKQQVQIDKHQPAEIGNNFEKYTVLQNETKDTSSLPMLELVIQNSNINDFISKINHVPVVIKVFNPQTQKYHSVLITPDENIKSANISSSDNAFVETTAEVSENKIIEKGIEEIRVTTPVSEVILPDLHKNFSSNTYLDTHESFEVELPVIVSKEDKSLLPSKTESNLISINHLKELLLKSVEKDETLPDASSSEDTMKLIDNIPHFQTQNSISSLMKNSPLSAIPHHISPDNISFSVSESVMLNPEFKSKDNKNNHYENLFDDDKNAFNKPADFVEQSEFDFPIPQSVNDPIKKVLSIMENYKSPTQSTASKEDIVPVVESLPMEPLPNTEAPNKEPQFHLIPLYFDEDGFETSEESRRIYQFQRPTGDSKLKNQQYGIHSQHIPKGNNFDIKITVNSNNNNGSPHAPRGTKANNHYSHKFGFDINKHQPQMYNHGTYHQYSSLGDFSHMTTQKPVNNRRQFSDDNDNIKVNTRYSEEKMNYENFPQYSSSDTLSTILHQEDEGQIYNENNWKADKTQIKNLNHGNSPQQILPSPSDILLKNNDHQNSYNNDDKKSKKRKIQKANDRSTSHFDESYMDLLQEAANNHYLMIDNGEAHKPLKQQLAYRGILQHPSTKASLNTPHEKSEIKDYHKSDEENEDMSTYHLNGTLYHRTLPQFIPGTPNEDLFLDAANNDEQIVDTNYGRDNSKHEHLGTSSNILETSKNNNLESESTVKHVKLIPYSEPHRGKQIAAHFDDSSASDSFILLDDADTIPSESNIQKNKNDNSKLDERLALVEESSNDDNSDLYPKFKADISRYGRRLN</sequence>
<gene>
    <name evidence="2" type="primary">AVEN_238546_1</name>
    <name evidence="2" type="ORF">CDAR_295391</name>
</gene>
<accession>A0AAV4QYF3</accession>
<dbReference type="EMBL" id="BPLQ01005182">
    <property type="protein sequence ID" value="GIY13160.1"/>
    <property type="molecule type" value="Genomic_DNA"/>
</dbReference>
<proteinExistence type="predicted"/>
<evidence type="ECO:0000313" key="2">
    <source>
        <dbReference type="EMBL" id="GIY13160.1"/>
    </source>
</evidence>
<feature type="compositionally biased region" description="Polar residues" evidence="1">
    <location>
        <begin position="383"/>
        <end position="393"/>
    </location>
</feature>
<feature type="compositionally biased region" description="Polar residues" evidence="1">
    <location>
        <begin position="1364"/>
        <end position="1376"/>
    </location>
</feature>
<feature type="region of interest" description="Disordered" evidence="1">
    <location>
        <begin position="1364"/>
        <end position="1412"/>
    </location>
</feature>
<feature type="compositionally biased region" description="Low complexity" evidence="1">
    <location>
        <begin position="593"/>
        <end position="604"/>
    </location>
</feature>
<organism evidence="2 3">
    <name type="scientific">Caerostris darwini</name>
    <dbReference type="NCBI Taxonomy" id="1538125"/>
    <lineage>
        <taxon>Eukaryota</taxon>
        <taxon>Metazoa</taxon>
        <taxon>Ecdysozoa</taxon>
        <taxon>Arthropoda</taxon>
        <taxon>Chelicerata</taxon>
        <taxon>Arachnida</taxon>
        <taxon>Araneae</taxon>
        <taxon>Araneomorphae</taxon>
        <taxon>Entelegynae</taxon>
        <taxon>Araneoidea</taxon>
        <taxon>Araneidae</taxon>
        <taxon>Caerostris</taxon>
    </lineage>
</organism>
<keyword evidence="3" id="KW-1185">Reference proteome</keyword>
<feature type="compositionally biased region" description="Polar residues" evidence="1">
    <location>
        <begin position="579"/>
        <end position="592"/>
    </location>
</feature>
<comment type="caution">
    <text evidence="2">The sequence shown here is derived from an EMBL/GenBank/DDBJ whole genome shotgun (WGS) entry which is preliminary data.</text>
</comment>